<reference evidence="5" key="1">
    <citation type="submission" date="2016-10" db="EMBL/GenBank/DDBJ databases">
        <authorList>
            <person name="Varghese N."/>
            <person name="Submissions S."/>
        </authorList>
    </citation>
    <scope>NUCLEOTIDE SEQUENCE [LARGE SCALE GENOMIC DNA]</scope>
    <source>
        <strain evidence="5">IBRC-M 10760</strain>
    </source>
</reference>
<dbReference type="Gene3D" id="3.10.580.10">
    <property type="entry name" value="CBS-domain"/>
    <property type="match status" value="1"/>
</dbReference>
<organism evidence="4 5">
    <name type="scientific">Halorientalis regularis</name>
    <dbReference type="NCBI Taxonomy" id="660518"/>
    <lineage>
        <taxon>Archaea</taxon>
        <taxon>Methanobacteriati</taxon>
        <taxon>Methanobacteriota</taxon>
        <taxon>Stenosarchaea group</taxon>
        <taxon>Halobacteria</taxon>
        <taxon>Halobacteriales</taxon>
        <taxon>Haloarculaceae</taxon>
        <taxon>Halorientalis</taxon>
    </lineage>
</organism>
<keyword evidence="5" id="KW-1185">Reference proteome</keyword>
<feature type="domain" description="CBS" evidence="3">
    <location>
        <begin position="77"/>
        <end position="133"/>
    </location>
</feature>
<dbReference type="InterPro" id="IPR046342">
    <property type="entry name" value="CBS_dom_sf"/>
</dbReference>
<feature type="domain" description="CBS" evidence="3">
    <location>
        <begin position="12"/>
        <end position="70"/>
    </location>
</feature>
<dbReference type="Pfam" id="PF00571">
    <property type="entry name" value="CBS"/>
    <property type="match status" value="2"/>
</dbReference>
<dbReference type="EMBL" id="FNBK01000006">
    <property type="protein sequence ID" value="SDF42157.1"/>
    <property type="molecule type" value="Genomic_DNA"/>
</dbReference>
<dbReference type="SUPFAM" id="SSF54631">
    <property type="entry name" value="CBS-domain pair"/>
    <property type="match status" value="1"/>
</dbReference>
<dbReference type="PANTHER" id="PTHR43080">
    <property type="entry name" value="CBS DOMAIN-CONTAINING PROTEIN CBSX3, MITOCHONDRIAL"/>
    <property type="match status" value="1"/>
</dbReference>
<proteinExistence type="predicted"/>
<dbReference type="STRING" id="660518.SAMN05216218_10682"/>
<sequence>MEGSTMTVRDVATTGIETAGPDATAEALALRMEEVGVGSIVVETEMEPIGIVTDRDLAVEVLAAGHSPDEVTAADIMTETPVTVEAEEGILTATNAMAEHAVRRLPVVDDGKLVGIVTMDDLVVLLVAELGNLGRVVEAESPTY</sequence>
<protein>
    <submittedName>
        <fullName evidence="4">CBS domain-containing protein</fullName>
    </submittedName>
</protein>
<dbReference type="PROSITE" id="PS51371">
    <property type="entry name" value="CBS"/>
    <property type="match status" value="2"/>
</dbReference>
<dbReference type="SMART" id="SM00116">
    <property type="entry name" value="CBS"/>
    <property type="match status" value="2"/>
</dbReference>
<dbReference type="InterPro" id="IPR051257">
    <property type="entry name" value="Diverse_CBS-Domain"/>
</dbReference>
<dbReference type="PANTHER" id="PTHR43080:SF2">
    <property type="entry name" value="CBS DOMAIN-CONTAINING PROTEIN"/>
    <property type="match status" value="1"/>
</dbReference>
<evidence type="ECO:0000256" key="1">
    <source>
        <dbReference type="ARBA" id="ARBA00023122"/>
    </source>
</evidence>
<evidence type="ECO:0000313" key="4">
    <source>
        <dbReference type="EMBL" id="SDF42157.1"/>
    </source>
</evidence>
<evidence type="ECO:0000256" key="2">
    <source>
        <dbReference type="PROSITE-ProRule" id="PRU00703"/>
    </source>
</evidence>
<name>A0A1G7KY25_9EURY</name>
<dbReference type="AlphaFoldDB" id="A0A1G7KY25"/>
<gene>
    <name evidence="4" type="ORF">SAMN05216218_10682</name>
</gene>
<accession>A0A1G7KY25</accession>
<keyword evidence="1 2" id="KW-0129">CBS domain</keyword>
<dbReference type="Proteomes" id="UP000199076">
    <property type="component" value="Unassembled WGS sequence"/>
</dbReference>
<evidence type="ECO:0000259" key="3">
    <source>
        <dbReference type="PROSITE" id="PS51371"/>
    </source>
</evidence>
<evidence type="ECO:0000313" key="5">
    <source>
        <dbReference type="Proteomes" id="UP000199076"/>
    </source>
</evidence>
<dbReference type="InterPro" id="IPR000644">
    <property type="entry name" value="CBS_dom"/>
</dbReference>